<dbReference type="GeneID" id="80889512"/>
<dbReference type="EMBL" id="JAJHUN010000010">
    <property type="protein sequence ID" value="KAJ4147851.1"/>
    <property type="molecule type" value="Genomic_DNA"/>
</dbReference>
<proteinExistence type="predicted"/>
<keyword evidence="2" id="KW-0732">Signal</keyword>
<keyword evidence="4" id="KW-1185">Reference proteome</keyword>
<feature type="transmembrane region" description="Helical" evidence="1">
    <location>
        <begin position="100"/>
        <end position="121"/>
    </location>
</feature>
<accession>A0A9W8Q8M3</accession>
<dbReference type="RefSeq" id="XP_056050792.1">
    <property type="nucleotide sequence ID" value="XM_056193792.1"/>
</dbReference>
<dbReference type="AlphaFoldDB" id="A0A9W8Q8M3"/>
<protein>
    <recommendedName>
        <fullName evidence="5">Transmembrane protein</fullName>
    </recommendedName>
</protein>
<evidence type="ECO:0000256" key="1">
    <source>
        <dbReference type="SAM" id="Phobius"/>
    </source>
</evidence>
<reference evidence="3" key="1">
    <citation type="journal article" date="2023" name="Access Microbiol">
        <title>De-novo genome assembly for Akanthomyces muscarius, a biocontrol agent of insect agricultural pests.</title>
        <authorList>
            <person name="Erdos Z."/>
            <person name="Studholme D.J."/>
            <person name="Raymond B."/>
            <person name="Sharma M."/>
        </authorList>
    </citation>
    <scope>NUCLEOTIDE SEQUENCE</scope>
    <source>
        <strain evidence="3">Ve6</strain>
    </source>
</reference>
<dbReference type="KEGG" id="amus:LMH87_002353"/>
<feature type="chain" id="PRO_5040860319" description="Transmembrane protein" evidence="2">
    <location>
        <begin position="17"/>
        <end position="176"/>
    </location>
</feature>
<comment type="caution">
    <text evidence="3">The sequence shown here is derived from an EMBL/GenBank/DDBJ whole genome shotgun (WGS) entry which is preliminary data.</text>
</comment>
<keyword evidence="1" id="KW-1133">Transmembrane helix</keyword>
<sequence length="176" mass="19187">MKAFSIFAGFAVATMAASTPVQVIISQADDPAASSLRIAPVHEPVSHAVPAAAAPAIRDPANDSPIVRACLENTLSGPTTLCKRKILANDSSPRITESRLGLFLAVFALSFVSLWLSFLWIEAAISWFIWHCAHQFYNNLRARALYEMELARQEEDAILMEEGVALDDESTDKPSN</sequence>
<evidence type="ECO:0000256" key="2">
    <source>
        <dbReference type="SAM" id="SignalP"/>
    </source>
</evidence>
<keyword evidence="1" id="KW-0812">Transmembrane</keyword>
<evidence type="ECO:0000313" key="4">
    <source>
        <dbReference type="Proteomes" id="UP001144673"/>
    </source>
</evidence>
<evidence type="ECO:0000313" key="3">
    <source>
        <dbReference type="EMBL" id="KAJ4147851.1"/>
    </source>
</evidence>
<organism evidence="3 4">
    <name type="scientific">Akanthomyces muscarius</name>
    <name type="common">Entomopathogenic fungus</name>
    <name type="synonym">Lecanicillium muscarium</name>
    <dbReference type="NCBI Taxonomy" id="2231603"/>
    <lineage>
        <taxon>Eukaryota</taxon>
        <taxon>Fungi</taxon>
        <taxon>Dikarya</taxon>
        <taxon>Ascomycota</taxon>
        <taxon>Pezizomycotina</taxon>
        <taxon>Sordariomycetes</taxon>
        <taxon>Hypocreomycetidae</taxon>
        <taxon>Hypocreales</taxon>
        <taxon>Cordycipitaceae</taxon>
        <taxon>Akanthomyces</taxon>
    </lineage>
</organism>
<gene>
    <name evidence="3" type="ORF">LMH87_002353</name>
</gene>
<evidence type="ECO:0008006" key="5">
    <source>
        <dbReference type="Google" id="ProtNLM"/>
    </source>
</evidence>
<name>A0A9W8Q8M3_AKAMU</name>
<keyword evidence="1" id="KW-0472">Membrane</keyword>
<dbReference type="Proteomes" id="UP001144673">
    <property type="component" value="Chromosome 3"/>
</dbReference>
<feature type="signal peptide" evidence="2">
    <location>
        <begin position="1"/>
        <end position="16"/>
    </location>
</feature>